<evidence type="ECO:0000256" key="4">
    <source>
        <dbReference type="ARBA" id="ARBA00023134"/>
    </source>
</evidence>
<dbReference type="SUPFAM" id="SSF52540">
    <property type="entry name" value="P-loop containing nucleoside triphosphate hydrolases"/>
    <property type="match status" value="1"/>
</dbReference>
<keyword evidence="9" id="KW-1185">Reference proteome</keyword>
<dbReference type="PANTHER" id="PTHR43134:SF3">
    <property type="entry name" value="FLAGELLAR BIOSYNTHESIS PROTEIN FLHF"/>
    <property type="match status" value="1"/>
</dbReference>
<keyword evidence="4" id="KW-0342">GTP-binding</keyword>
<feature type="domain" description="AAA+ ATPase" evidence="6">
    <location>
        <begin position="137"/>
        <end position="324"/>
    </location>
</feature>
<evidence type="ECO:0000256" key="5">
    <source>
        <dbReference type="ARBA" id="ARBA00023136"/>
    </source>
</evidence>
<dbReference type="GO" id="GO:0006614">
    <property type="term" value="P:SRP-dependent cotranslational protein targeting to membrane"/>
    <property type="evidence" value="ECO:0007669"/>
    <property type="project" value="InterPro"/>
</dbReference>
<feature type="domain" description="SRP54-type proteins GTP-binding" evidence="7">
    <location>
        <begin position="138"/>
        <end position="324"/>
    </location>
</feature>
<dbReference type="GO" id="GO:0005886">
    <property type="term" value="C:plasma membrane"/>
    <property type="evidence" value="ECO:0007669"/>
    <property type="project" value="UniProtKB-SubCell"/>
</dbReference>
<comment type="caution">
    <text evidence="8">The sequence shown here is derived from an EMBL/GenBank/DDBJ whole genome shotgun (WGS) entry which is preliminary data.</text>
</comment>
<dbReference type="GO" id="GO:0005525">
    <property type="term" value="F:GTP binding"/>
    <property type="evidence" value="ECO:0007669"/>
    <property type="project" value="UniProtKB-KW"/>
</dbReference>
<dbReference type="InterPro" id="IPR003593">
    <property type="entry name" value="AAA+_ATPase"/>
</dbReference>
<dbReference type="Proteomes" id="UP000076964">
    <property type="component" value="Unassembled WGS sequence"/>
</dbReference>
<proteinExistence type="inferred from homology"/>
<name>A0A177EAV7_9BACT</name>
<dbReference type="AlphaFoldDB" id="A0A177EAV7"/>
<evidence type="ECO:0000259" key="7">
    <source>
        <dbReference type="SMART" id="SM00962"/>
    </source>
</evidence>
<dbReference type="Pfam" id="PF00448">
    <property type="entry name" value="SRP54"/>
    <property type="match status" value="1"/>
</dbReference>
<dbReference type="GO" id="GO:0003924">
    <property type="term" value="F:GTPase activity"/>
    <property type="evidence" value="ECO:0007669"/>
    <property type="project" value="TreeGrafter"/>
</dbReference>
<evidence type="ECO:0000313" key="8">
    <source>
        <dbReference type="EMBL" id="OAG28651.1"/>
    </source>
</evidence>
<keyword evidence="5" id="KW-0472">Membrane</keyword>
<dbReference type="GO" id="GO:0005047">
    <property type="term" value="F:signal recognition particle binding"/>
    <property type="evidence" value="ECO:0007669"/>
    <property type="project" value="TreeGrafter"/>
</dbReference>
<evidence type="ECO:0000256" key="3">
    <source>
        <dbReference type="ARBA" id="ARBA00022741"/>
    </source>
</evidence>
<organism evidence="8 9">
    <name type="scientific">Thermodesulfatator autotrophicus</name>
    <dbReference type="NCBI Taxonomy" id="1795632"/>
    <lineage>
        <taxon>Bacteria</taxon>
        <taxon>Pseudomonadati</taxon>
        <taxon>Thermodesulfobacteriota</taxon>
        <taxon>Thermodesulfobacteria</taxon>
        <taxon>Thermodesulfobacteriales</taxon>
        <taxon>Thermodesulfatatoraceae</taxon>
        <taxon>Thermodesulfatator</taxon>
    </lineage>
</organism>
<dbReference type="STRING" id="1795632.TH606_00695"/>
<dbReference type="InterPro" id="IPR000897">
    <property type="entry name" value="SRP54_GTPase_dom"/>
</dbReference>
<comment type="subcellular location">
    <subcellularLocation>
        <location evidence="1">Cell membrane</location>
        <topology evidence="1">Peripheral membrane protein</topology>
        <orientation evidence="1">Cytoplasmic side</orientation>
    </subcellularLocation>
</comment>
<evidence type="ECO:0000256" key="2">
    <source>
        <dbReference type="ARBA" id="ARBA00008531"/>
    </source>
</evidence>
<dbReference type="SMART" id="SM00962">
    <property type="entry name" value="SRP54"/>
    <property type="match status" value="1"/>
</dbReference>
<evidence type="ECO:0000259" key="6">
    <source>
        <dbReference type="SMART" id="SM00382"/>
    </source>
</evidence>
<dbReference type="InterPro" id="IPR027417">
    <property type="entry name" value="P-loop_NTPase"/>
</dbReference>
<evidence type="ECO:0000256" key="1">
    <source>
        <dbReference type="ARBA" id="ARBA00004413"/>
    </source>
</evidence>
<comment type="similarity">
    <text evidence="2">Belongs to the GTP-binding SRP family.</text>
</comment>
<dbReference type="OrthoDB" id="9778554at2"/>
<dbReference type="EMBL" id="LSFI01000002">
    <property type="protein sequence ID" value="OAG28651.1"/>
    <property type="molecule type" value="Genomic_DNA"/>
</dbReference>
<dbReference type="RefSeq" id="WP_068540567.1">
    <property type="nucleotide sequence ID" value="NZ_LSFI01000002.1"/>
</dbReference>
<gene>
    <name evidence="8" type="ORF">TH606_00695</name>
</gene>
<sequence length="335" mass="37286">MKVQKFRAKTSVEALAKVKEALGEEAVILSTRRVREDGRWLYEITAAIDFEPEEKETKPPERENISVLMKEIASLKEIILGLEASLKPRSAWTELFIEQGVPARVIKILSGNGNGSKELFLKNIAAKVRERVAPARLSKFLFFIGQAGVGKTTSVIKLAARLSAAGYRVGLVSLDTVRVGAREQISRFAELLEFPLYFSHPEDFPEESKKLKEFDYVLIDTPALGAGFPEFGLKKFLNIKDSSFHLVVRAADVSLVLPSLFKRLRGIPVASLVLTHVESLPSGGLLFGLFLPEMPPVSFISTGDQVPEDFERVTPKRLFGLLMRNLELEERYAGV</sequence>
<accession>A0A177EAV7</accession>
<dbReference type="Gene3D" id="3.40.50.300">
    <property type="entry name" value="P-loop containing nucleotide triphosphate hydrolases"/>
    <property type="match status" value="1"/>
</dbReference>
<protein>
    <submittedName>
        <fullName evidence="8">Uncharacterized protein</fullName>
    </submittedName>
</protein>
<keyword evidence="3" id="KW-0547">Nucleotide-binding</keyword>
<dbReference type="SMART" id="SM00382">
    <property type="entry name" value="AAA"/>
    <property type="match status" value="1"/>
</dbReference>
<reference evidence="8 9" key="1">
    <citation type="submission" date="2016-02" db="EMBL/GenBank/DDBJ databases">
        <title>Draft genome sequence of Thermodesulfatator sp. S606.</title>
        <authorList>
            <person name="Lai Q."/>
            <person name="Cao J."/>
            <person name="Dupont S."/>
            <person name="Shao Z."/>
            <person name="Jebbar M."/>
            <person name="Alain K."/>
        </authorList>
    </citation>
    <scope>NUCLEOTIDE SEQUENCE [LARGE SCALE GENOMIC DNA]</scope>
    <source>
        <strain evidence="8 9">S606</strain>
    </source>
</reference>
<dbReference type="PANTHER" id="PTHR43134">
    <property type="entry name" value="SIGNAL RECOGNITION PARTICLE RECEPTOR SUBUNIT ALPHA"/>
    <property type="match status" value="1"/>
</dbReference>
<evidence type="ECO:0000313" key="9">
    <source>
        <dbReference type="Proteomes" id="UP000076964"/>
    </source>
</evidence>